<dbReference type="AlphaFoldDB" id="A0A0E9VR15"/>
<name>A0A0E9VR15_ANGAN</name>
<evidence type="ECO:0000313" key="1">
    <source>
        <dbReference type="EMBL" id="JAH80447.1"/>
    </source>
</evidence>
<dbReference type="EMBL" id="GBXM01028130">
    <property type="protein sequence ID" value="JAH80447.1"/>
    <property type="molecule type" value="Transcribed_RNA"/>
</dbReference>
<reference evidence="1" key="1">
    <citation type="submission" date="2014-11" db="EMBL/GenBank/DDBJ databases">
        <authorList>
            <person name="Amaro Gonzalez C."/>
        </authorList>
    </citation>
    <scope>NUCLEOTIDE SEQUENCE</scope>
</reference>
<proteinExistence type="predicted"/>
<reference evidence="1" key="2">
    <citation type="journal article" date="2015" name="Fish Shellfish Immunol.">
        <title>Early steps in the European eel (Anguilla anguilla)-Vibrio vulnificus interaction in the gills: Role of the RtxA13 toxin.</title>
        <authorList>
            <person name="Callol A."/>
            <person name="Pajuelo D."/>
            <person name="Ebbesson L."/>
            <person name="Teles M."/>
            <person name="MacKenzie S."/>
            <person name="Amaro C."/>
        </authorList>
    </citation>
    <scope>NUCLEOTIDE SEQUENCE</scope>
</reference>
<accession>A0A0E9VR15</accession>
<protein>
    <submittedName>
        <fullName evidence="1">Uncharacterized protein</fullName>
    </submittedName>
</protein>
<sequence>MVLVQTWYRDTITVQAPHPPPPQPYLVPVSLNFSLTYDRSIISGSTFFSSIFFPLT</sequence>
<organism evidence="1">
    <name type="scientific">Anguilla anguilla</name>
    <name type="common">European freshwater eel</name>
    <name type="synonym">Muraena anguilla</name>
    <dbReference type="NCBI Taxonomy" id="7936"/>
    <lineage>
        <taxon>Eukaryota</taxon>
        <taxon>Metazoa</taxon>
        <taxon>Chordata</taxon>
        <taxon>Craniata</taxon>
        <taxon>Vertebrata</taxon>
        <taxon>Euteleostomi</taxon>
        <taxon>Actinopterygii</taxon>
        <taxon>Neopterygii</taxon>
        <taxon>Teleostei</taxon>
        <taxon>Anguilliformes</taxon>
        <taxon>Anguillidae</taxon>
        <taxon>Anguilla</taxon>
    </lineage>
</organism>